<reference evidence="5 6" key="1">
    <citation type="journal article" date="2016" name="Fungal Biol.">
        <title>The genome of Xylona heveae provides a window into fungal endophytism.</title>
        <authorList>
            <person name="Gazis R."/>
            <person name="Kuo A."/>
            <person name="Riley R."/>
            <person name="LaButti K."/>
            <person name="Lipzen A."/>
            <person name="Lin J."/>
            <person name="Amirebrahimi M."/>
            <person name="Hesse C.N."/>
            <person name="Spatafora J.W."/>
            <person name="Henrissat B."/>
            <person name="Hainaut M."/>
            <person name="Grigoriev I.V."/>
            <person name="Hibbett D.S."/>
        </authorList>
    </citation>
    <scope>NUCLEOTIDE SEQUENCE [LARGE SCALE GENOMIC DNA]</scope>
    <source>
        <strain evidence="5 6">TC161</strain>
    </source>
</reference>
<evidence type="ECO:0000256" key="2">
    <source>
        <dbReference type="ARBA" id="ARBA00022679"/>
    </source>
</evidence>
<dbReference type="PANTHER" id="PTHR13271">
    <property type="entry name" value="UNCHARACTERIZED PUTATIVE METHYLTRANSFERASE"/>
    <property type="match status" value="1"/>
</dbReference>
<evidence type="ECO:0000259" key="4">
    <source>
        <dbReference type="PROSITE" id="PS50280"/>
    </source>
</evidence>
<dbReference type="Gene3D" id="3.90.1410.10">
    <property type="entry name" value="set domain protein methyltransferase, domain 1"/>
    <property type="match status" value="1"/>
</dbReference>
<evidence type="ECO:0000256" key="3">
    <source>
        <dbReference type="ARBA" id="ARBA00022691"/>
    </source>
</evidence>
<dbReference type="GeneID" id="28898665"/>
<dbReference type="EMBL" id="KV407467">
    <property type="protein sequence ID" value="KZF19202.1"/>
    <property type="molecule type" value="Genomic_DNA"/>
</dbReference>
<dbReference type="RefSeq" id="XP_018184757.1">
    <property type="nucleotide sequence ID" value="XM_018333528.1"/>
</dbReference>
<dbReference type="InterPro" id="IPR044432">
    <property type="entry name" value="Set10/Efm1_SET"/>
</dbReference>
<dbReference type="OMA" id="IMWAMKV"/>
<dbReference type="GO" id="GO:0032259">
    <property type="term" value="P:methylation"/>
    <property type="evidence" value="ECO:0007669"/>
    <property type="project" value="UniProtKB-KW"/>
</dbReference>
<dbReference type="InterPro" id="IPR001214">
    <property type="entry name" value="SET_dom"/>
</dbReference>
<dbReference type="InterPro" id="IPR046341">
    <property type="entry name" value="SET_dom_sf"/>
</dbReference>
<dbReference type="STRING" id="1328760.A0A164ZKF0"/>
<dbReference type="InterPro" id="IPR036464">
    <property type="entry name" value="Rubisco_LSMT_subst-bd_sf"/>
</dbReference>
<evidence type="ECO:0000313" key="5">
    <source>
        <dbReference type="EMBL" id="KZF19202.1"/>
    </source>
</evidence>
<dbReference type="CDD" id="cd19180">
    <property type="entry name" value="SET_SpSET10-like"/>
    <property type="match status" value="1"/>
</dbReference>
<dbReference type="Gene3D" id="3.90.1420.10">
    <property type="entry name" value="Rubisco LSMT, substrate-binding domain"/>
    <property type="match status" value="1"/>
</dbReference>
<accession>A0A164ZKF0</accession>
<dbReference type="Proteomes" id="UP000076632">
    <property type="component" value="Unassembled WGS sequence"/>
</dbReference>
<dbReference type="InParanoid" id="A0A164ZKF0"/>
<name>A0A164ZKF0_XYLHT</name>
<dbReference type="FunCoup" id="A0A164ZKF0">
    <property type="interactions" value="368"/>
</dbReference>
<keyword evidence="2" id="KW-0808">Transferase</keyword>
<dbReference type="InterPro" id="IPR050600">
    <property type="entry name" value="SETD3_SETD6_MTase"/>
</dbReference>
<evidence type="ECO:0000313" key="6">
    <source>
        <dbReference type="Proteomes" id="UP000076632"/>
    </source>
</evidence>
<dbReference type="OrthoDB" id="42889at2759"/>
<protein>
    <submittedName>
        <fullName evidence="5">SET domain-containing protein</fullName>
    </submittedName>
</protein>
<keyword evidence="3" id="KW-0949">S-adenosyl-L-methionine</keyword>
<keyword evidence="1" id="KW-0489">Methyltransferase</keyword>
<keyword evidence="6" id="KW-1185">Reference proteome</keyword>
<evidence type="ECO:0000256" key="1">
    <source>
        <dbReference type="ARBA" id="ARBA00022603"/>
    </source>
</evidence>
<gene>
    <name evidence="5" type="ORF">L228DRAFT_251308</name>
</gene>
<dbReference type="GO" id="GO:0016279">
    <property type="term" value="F:protein-lysine N-methyltransferase activity"/>
    <property type="evidence" value="ECO:0007669"/>
    <property type="project" value="InterPro"/>
</dbReference>
<dbReference type="PROSITE" id="PS50280">
    <property type="entry name" value="SET"/>
    <property type="match status" value="1"/>
</dbReference>
<dbReference type="AlphaFoldDB" id="A0A164ZKF0"/>
<feature type="domain" description="SET" evidence="4">
    <location>
        <begin position="23"/>
        <end position="267"/>
    </location>
</feature>
<proteinExistence type="predicted"/>
<dbReference type="SUPFAM" id="SSF82199">
    <property type="entry name" value="SET domain"/>
    <property type="match status" value="1"/>
</dbReference>
<dbReference type="SUPFAM" id="SSF81822">
    <property type="entry name" value="RuBisCo LSMT C-terminal, substrate-binding domain"/>
    <property type="match status" value="1"/>
</dbReference>
<organism evidence="5 6">
    <name type="scientific">Xylona heveae (strain CBS 132557 / TC161)</name>
    <dbReference type="NCBI Taxonomy" id="1328760"/>
    <lineage>
        <taxon>Eukaryota</taxon>
        <taxon>Fungi</taxon>
        <taxon>Dikarya</taxon>
        <taxon>Ascomycota</taxon>
        <taxon>Pezizomycotina</taxon>
        <taxon>Xylonomycetes</taxon>
        <taxon>Xylonales</taxon>
        <taxon>Xylonaceae</taxon>
        <taxon>Xylona</taxon>
    </lineage>
</organism>
<sequence length="626" mass="70821">MASLGHLEDLIQWVTENGGALHPSVELSTDGINGTCLVVRRDAEELSPGTCLVKCPHALSMSYLNATNSAHFRSHSLSFPEKFLKSFSPKIITTFFLCQQYLLHEKSFWWPYIRTIPQPSDRDALGTPMWFSDEDKVWLQGTNMEQGYLEREVIWRQEYDEVIRELQSEGWDTSGYTWELAKWAATILSSRSFISALLAEAISDQDRNDYARNFGSEMPSFPVLFPFADALNHRPLTKIEWQTGPTTLGLITDDEVLPGEQVYNNYGAKSNEELLLGYGFCLPSNPFDQFSLKLRLPNFGPISIIRPLLEASEHTSVTKDMIEGIYFVRGTNHFTKGYESSVPEYSAFPPELRAIFSILVANPDELNRMQANAAKNRFPTDGISGRMQLAVMNQLLMALRRKYAAIVQHDARLPQKPANACQEKAKVYRDGQIQILRETIGRLERRLKLATRSNEGGPGSEELLTLDNALQFLRHAWRDAYDDLKRLLKDTFGTANIRELREAGWEEGVWAIWLCAVRHQIEKRHINSVDGEQTSPYSSKLTGWLRGLDEAGALELSNAGHDPSEEEAVMELLGLVQSNEQPWLQGSLNADLVRWASRVVGDAGFKVLFDERDEEVGIQHVLYVGS</sequence>